<evidence type="ECO:0000313" key="13">
    <source>
        <dbReference type="Proteomes" id="UP000650511"/>
    </source>
</evidence>
<proteinExistence type="inferred from homology"/>
<dbReference type="EMBL" id="BMHA01000016">
    <property type="protein sequence ID" value="GGI09569.1"/>
    <property type="molecule type" value="Genomic_DNA"/>
</dbReference>
<organism evidence="12 13">
    <name type="scientific">Egicoccus halophilus</name>
    <dbReference type="NCBI Taxonomy" id="1670830"/>
    <lineage>
        <taxon>Bacteria</taxon>
        <taxon>Bacillati</taxon>
        <taxon>Actinomycetota</taxon>
        <taxon>Nitriliruptoria</taxon>
        <taxon>Egicoccales</taxon>
        <taxon>Egicoccaceae</taxon>
        <taxon>Egicoccus</taxon>
    </lineage>
</organism>
<dbReference type="Pfam" id="PF00106">
    <property type="entry name" value="adh_short"/>
    <property type="match status" value="1"/>
</dbReference>
<comment type="similarity">
    <text evidence="1 11">Belongs to the short-chain dehydrogenases/reductases (SDR) family.</text>
</comment>
<dbReference type="InterPro" id="IPR036291">
    <property type="entry name" value="NAD(P)-bd_dom_sf"/>
</dbReference>
<evidence type="ECO:0000256" key="9">
    <source>
        <dbReference type="ARBA" id="ARBA00045650"/>
    </source>
</evidence>
<evidence type="ECO:0000256" key="1">
    <source>
        <dbReference type="ARBA" id="ARBA00006484"/>
    </source>
</evidence>
<reference evidence="12" key="2">
    <citation type="submission" date="2020-09" db="EMBL/GenBank/DDBJ databases">
        <authorList>
            <person name="Sun Q."/>
            <person name="Zhou Y."/>
        </authorList>
    </citation>
    <scope>NUCLEOTIDE SEQUENCE</scope>
    <source>
        <strain evidence="12">CGMCC 1.14988</strain>
    </source>
</reference>
<name>A0A8J3AB56_9ACTN</name>
<dbReference type="InterPro" id="IPR020904">
    <property type="entry name" value="Sc_DH/Rdtase_CS"/>
</dbReference>
<evidence type="ECO:0000256" key="3">
    <source>
        <dbReference type="ARBA" id="ARBA00043812"/>
    </source>
</evidence>
<evidence type="ECO:0000256" key="10">
    <source>
        <dbReference type="ARBA" id="ARBA00047274"/>
    </source>
</evidence>
<keyword evidence="13" id="KW-1185">Reference proteome</keyword>
<dbReference type="OrthoDB" id="9797538at2"/>
<dbReference type="SUPFAM" id="SSF51735">
    <property type="entry name" value="NAD(P)-binding Rossmann-fold domains"/>
    <property type="match status" value="1"/>
</dbReference>
<gene>
    <name evidence="12" type="ORF">GCM10011354_34730</name>
</gene>
<dbReference type="EC" id="1.1.1.381" evidence="5"/>
<evidence type="ECO:0000256" key="7">
    <source>
        <dbReference type="ARBA" id="ARBA00044271"/>
    </source>
</evidence>
<protein>
    <recommendedName>
        <fullName evidence="6">NADP-dependent 3-hydroxy acid dehydrogenase YdfG</fullName>
        <ecNumber evidence="4">1.1.1.298</ecNumber>
        <ecNumber evidence="5">1.1.1.381</ecNumber>
    </recommendedName>
    <alternativeName>
        <fullName evidence="8">L-allo-threonine dehydrogenase</fullName>
    </alternativeName>
    <alternativeName>
        <fullName evidence="7">Malonic semialdehyde reductase</fullName>
    </alternativeName>
</protein>
<accession>A0A8J3AB56</accession>
<dbReference type="RefSeq" id="WP_130649278.1">
    <property type="nucleotide sequence ID" value="NZ_BMHA01000016.1"/>
</dbReference>
<evidence type="ECO:0000256" key="5">
    <source>
        <dbReference type="ARBA" id="ARBA00044059"/>
    </source>
</evidence>
<dbReference type="Gene3D" id="3.40.50.720">
    <property type="entry name" value="NAD(P)-binding Rossmann-like Domain"/>
    <property type="match status" value="1"/>
</dbReference>
<evidence type="ECO:0000256" key="6">
    <source>
        <dbReference type="ARBA" id="ARBA00044065"/>
    </source>
</evidence>
<dbReference type="PANTHER" id="PTHR43086">
    <property type="entry name" value="VERY-LONG-CHAIN 3-OXOOACYL-COA REDUCTASE"/>
    <property type="match status" value="1"/>
</dbReference>
<sequence>MQGRVRRALVTGASSGIGEAFARHLADRGVEVVLVARRAQHLHALADTLPTVTEVLGADLTRPAETRRVEERLAATTAPVDLLVNAAGVGAYGAFGELDVDEQTRLTTLNAVALLRCSRAVLPQLLARDTGGIVQVGSLAGWQPDPFAAVYGASKAFVHALGQALHEETRGTRVTVSVVAPGLTATGFAAASGQRLPTSSPVLVRSPDEVVTHALRGFARGRAVVTPSRADRVVAAAARRAPDAVTRRVSALTHRRLVAS</sequence>
<dbReference type="PRINTS" id="PR00080">
    <property type="entry name" value="SDRFAMILY"/>
</dbReference>
<dbReference type="PIRSF" id="PIRSF000126">
    <property type="entry name" value="11-beta-HSD1"/>
    <property type="match status" value="1"/>
</dbReference>
<dbReference type="CDD" id="cd05233">
    <property type="entry name" value="SDR_c"/>
    <property type="match status" value="1"/>
</dbReference>
<comment type="catalytic activity">
    <reaction evidence="10">
        <text>3-hydroxypropanoate + NADP(+) = 3-oxopropanoate + NADPH + H(+)</text>
        <dbReference type="Rhea" id="RHEA:26438"/>
        <dbReference type="ChEBI" id="CHEBI:15378"/>
        <dbReference type="ChEBI" id="CHEBI:16510"/>
        <dbReference type="ChEBI" id="CHEBI:33190"/>
        <dbReference type="ChEBI" id="CHEBI:57783"/>
        <dbReference type="ChEBI" id="CHEBI:58349"/>
        <dbReference type="EC" id="1.1.1.298"/>
    </reaction>
</comment>
<keyword evidence="2" id="KW-0560">Oxidoreductase</keyword>
<comment type="catalytic activity">
    <reaction evidence="3">
        <text>L-allo-threonine + NADP(+) = aminoacetone + CO2 + NADPH</text>
        <dbReference type="Rhea" id="RHEA:43524"/>
        <dbReference type="ChEBI" id="CHEBI:16526"/>
        <dbReference type="ChEBI" id="CHEBI:57783"/>
        <dbReference type="ChEBI" id="CHEBI:58320"/>
        <dbReference type="ChEBI" id="CHEBI:58349"/>
        <dbReference type="ChEBI" id="CHEBI:58585"/>
        <dbReference type="EC" id="1.1.1.381"/>
    </reaction>
</comment>
<evidence type="ECO:0000313" key="12">
    <source>
        <dbReference type="EMBL" id="GGI09569.1"/>
    </source>
</evidence>
<dbReference type="GO" id="GO:0035527">
    <property type="term" value="F:3-hydroxypropionate dehydrogenase (NADP+) activity"/>
    <property type="evidence" value="ECO:0007669"/>
    <property type="project" value="UniProtKB-EC"/>
</dbReference>
<dbReference type="EC" id="1.1.1.298" evidence="4"/>
<dbReference type="AlphaFoldDB" id="A0A8J3AB56"/>
<evidence type="ECO:0000256" key="2">
    <source>
        <dbReference type="ARBA" id="ARBA00023002"/>
    </source>
</evidence>
<dbReference type="PRINTS" id="PR00081">
    <property type="entry name" value="GDHRDH"/>
</dbReference>
<reference evidence="12" key="1">
    <citation type="journal article" date="2014" name="Int. J. Syst. Evol. Microbiol.">
        <title>Complete genome sequence of Corynebacterium casei LMG S-19264T (=DSM 44701T), isolated from a smear-ripened cheese.</title>
        <authorList>
            <consortium name="US DOE Joint Genome Institute (JGI-PGF)"/>
            <person name="Walter F."/>
            <person name="Albersmeier A."/>
            <person name="Kalinowski J."/>
            <person name="Ruckert C."/>
        </authorList>
    </citation>
    <scope>NUCLEOTIDE SEQUENCE</scope>
    <source>
        <strain evidence="12">CGMCC 1.14988</strain>
    </source>
</reference>
<comment type="caution">
    <text evidence="12">The sequence shown here is derived from an EMBL/GenBank/DDBJ whole genome shotgun (WGS) entry which is preliminary data.</text>
</comment>
<dbReference type="InterPro" id="IPR002347">
    <property type="entry name" value="SDR_fam"/>
</dbReference>
<evidence type="ECO:0000256" key="8">
    <source>
        <dbReference type="ARBA" id="ARBA00044349"/>
    </source>
</evidence>
<dbReference type="PROSITE" id="PS00061">
    <property type="entry name" value="ADH_SHORT"/>
    <property type="match status" value="1"/>
</dbReference>
<evidence type="ECO:0000256" key="4">
    <source>
        <dbReference type="ARBA" id="ARBA00044050"/>
    </source>
</evidence>
<evidence type="ECO:0000256" key="11">
    <source>
        <dbReference type="RuleBase" id="RU000363"/>
    </source>
</evidence>
<comment type="function">
    <text evidence="9">NADP-dependent dehydrogenase with broad substrate specificity acting on 3-hydroxy acids. Catalyzes the NADP-dependent oxidation of L-allo-threonine to L-2-amino-3-keto-butyrate, which is spontaneously decarboxylated into aminoacetone. Also acts on D-threonine, L-serine, D-serine, D-3-hydroxyisobutyrate, L-3-hydroxyisobutyrate, D-glycerate and L-glycerate. Able to catalyze the reduction of the malonic semialdehyde to 3-hydroxypropionic acid. YdfG is apparently supplementing RutE, the presumed malonic semialdehyde reductase involved in pyrimidine degradation since both are able to detoxify malonic semialdehyde.</text>
</comment>
<dbReference type="PANTHER" id="PTHR43086:SF3">
    <property type="entry name" value="NADP-DEPENDENT 3-HYDROXY ACID DEHYDROGENASE YDFG"/>
    <property type="match status" value="1"/>
</dbReference>
<dbReference type="Proteomes" id="UP000650511">
    <property type="component" value="Unassembled WGS sequence"/>
</dbReference>